<gene>
    <name evidence="4" type="ORF">CYCCA115_LOCUS15336</name>
</gene>
<dbReference type="GO" id="GO:0005634">
    <property type="term" value="C:nucleus"/>
    <property type="evidence" value="ECO:0007669"/>
    <property type="project" value="TreeGrafter"/>
</dbReference>
<dbReference type="Proteomes" id="UP001295423">
    <property type="component" value="Unassembled WGS sequence"/>
</dbReference>
<accession>A0AAD2JJ06</accession>
<keyword evidence="5" id="KW-1185">Reference proteome</keyword>
<sequence length="248" mass="25933">MANVHGLFSGRNNDDSDEDDSNNRFVGGISDRGGGSGLAVEPNHGDAPNPDGIFQRAEQAGAADEAGEESRRTITMYRDGFVVDDGPYRRLDDPANAEFLRALATGRTPPELVEGVSGDITVGLVDKRTEEFVEAFRSFSGAGATLGASSAVQGNTVEAASLPAAVEVDAGRPSTSIAVRLPNGQRKVVKVNLDSSVLQVAASVRPHLGDDVTSFRLVSGFPPKPLEDFEATVEAAGLKGAQVQIQKA</sequence>
<dbReference type="InterPro" id="IPR029071">
    <property type="entry name" value="Ubiquitin-like_domsf"/>
</dbReference>
<dbReference type="GO" id="GO:0005829">
    <property type="term" value="C:cytosol"/>
    <property type="evidence" value="ECO:0007669"/>
    <property type="project" value="TreeGrafter"/>
</dbReference>
<dbReference type="GO" id="GO:0061025">
    <property type="term" value="P:membrane fusion"/>
    <property type="evidence" value="ECO:0007669"/>
    <property type="project" value="TreeGrafter"/>
</dbReference>
<dbReference type="PANTHER" id="PTHR23333">
    <property type="entry name" value="UBX DOMAIN CONTAINING PROTEIN"/>
    <property type="match status" value="1"/>
</dbReference>
<comment type="caution">
    <text evidence="4">The sequence shown here is derived from an EMBL/GenBank/DDBJ whole genome shotgun (WGS) entry which is preliminary data.</text>
</comment>
<dbReference type="Gene3D" id="3.30.420.210">
    <property type="entry name" value="SEP domain"/>
    <property type="match status" value="1"/>
</dbReference>
<dbReference type="InterPro" id="IPR036241">
    <property type="entry name" value="NSFL1C_SEP_dom_sf"/>
</dbReference>
<evidence type="ECO:0000256" key="1">
    <source>
        <dbReference type="SAM" id="MobiDB-lite"/>
    </source>
</evidence>
<organism evidence="4 5">
    <name type="scientific">Cylindrotheca closterium</name>
    <dbReference type="NCBI Taxonomy" id="2856"/>
    <lineage>
        <taxon>Eukaryota</taxon>
        <taxon>Sar</taxon>
        <taxon>Stramenopiles</taxon>
        <taxon>Ochrophyta</taxon>
        <taxon>Bacillariophyta</taxon>
        <taxon>Bacillariophyceae</taxon>
        <taxon>Bacillariophycidae</taxon>
        <taxon>Bacillariales</taxon>
        <taxon>Bacillariaceae</taxon>
        <taxon>Cylindrotheca</taxon>
    </lineage>
</organism>
<dbReference type="SUPFAM" id="SSF102848">
    <property type="entry name" value="NSFL1 (p97 ATPase) cofactor p47, SEP domain"/>
    <property type="match status" value="1"/>
</dbReference>
<evidence type="ECO:0000313" key="4">
    <source>
        <dbReference type="EMBL" id="CAJ1954744.1"/>
    </source>
</evidence>
<evidence type="ECO:0000259" key="2">
    <source>
        <dbReference type="PROSITE" id="PS50033"/>
    </source>
</evidence>
<evidence type="ECO:0008006" key="6">
    <source>
        <dbReference type="Google" id="ProtNLM"/>
    </source>
</evidence>
<feature type="domain" description="SEP" evidence="3">
    <location>
        <begin position="69"/>
        <end position="133"/>
    </location>
</feature>
<dbReference type="Pfam" id="PF00789">
    <property type="entry name" value="UBX"/>
    <property type="match status" value="1"/>
</dbReference>
<dbReference type="GO" id="GO:0000045">
    <property type="term" value="P:autophagosome assembly"/>
    <property type="evidence" value="ECO:0007669"/>
    <property type="project" value="TreeGrafter"/>
</dbReference>
<evidence type="ECO:0000259" key="3">
    <source>
        <dbReference type="PROSITE" id="PS51399"/>
    </source>
</evidence>
<dbReference type="GO" id="GO:0043161">
    <property type="term" value="P:proteasome-mediated ubiquitin-dependent protein catabolic process"/>
    <property type="evidence" value="ECO:0007669"/>
    <property type="project" value="TreeGrafter"/>
</dbReference>
<protein>
    <recommendedName>
        <fullName evidence="6">SEP domain-containing protein</fullName>
    </recommendedName>
</protein>
<feature type="region of interest" description="Disordered" evidence="1">
    <location>
        <begin position="1"/>
        <end position="71"/>
    </location>
</feature>
<dbReference type="InterPro" id="IPR001012">
    <property type="entry name" value="UBX_dom"/>
</dbReference>
<dbReference type="Pfam" id="PF08059">
    <property type="entry name" value="SEP"/>
    <property type="match status" value="1"/>
</dbReference>
<dbReference type="PROSITE" id="PS50033">
    <property type="entry name" value="UBX"/>
    <property type="match status" value="1"/>
</dbReference>
<dbReference type="SUPFAM" id="SSF54236">
    <property type="entry name" value="Ubiquitin-like"/>
    <property type="match status" value="1"/>
</dbReference>
<dbReference type="PROSITE" id="PS51399">
    <property type="entry name" value="SEP"/>
    <property type="match status" value="1"/>
</dbReference>
<feature type="domain" description="UBX" evidence="2">
    <location>
        <begin position="170"/>
        <end position="246"/>
    </location>
</feature>
<evidence type="ECO:0000313" key="5">
    <source>
        <dbReference type="Proteomes" id="UP001295423"/>
    </source>
</evidence>
<dbReference type="EMBL" id="CAKOGP040001869">
    <property type="protein sequence ID" value="CAJ1954744.1"/>
    <property type="molecule type" value="Genomic_DNA"/>
</dbReference>
<dbReference type="AlphaFoldDB" id="A0AAD2JJ06"/>
<dbReference type="GO" id="GO:0043130">
    <property type="term" value="F:ubiquitin binding"/>
    <property type="evidence" value="ECO:0007669"/>
    <property type="project" value="TreeGrafter"/>
</dbReference>
<dbReference type="InterPro" id="IPR012989">
    <property type="entry name" value="SEP_domain"/>
</dbReference>
<dbReference type="GO" id="GO:0031468">
    <property type="term" value="P:nuclear membrane reassembly"/>
    <property type="evidence" value="ECO:0007669"/>
    <property type="project" value="TreeGrafter"/>
</dbReference>
<dbReference type="Gene3D" id="3.10.20.90">
    <property type="entry name" value="Phosphatidylinositol 3-kinase Catalytic Subunit, Chain A, domain 1"/>
    <property type="match status" value="1"/>
</dbReference>
<proteinExistence type="predicted"/>
<dbReference type="PANTHER" id="PTHR23333:SF20">
    <property type="entry name" value="NSFL1 COFACTOR P47"/>
    <property type="match status" value="1"/>
</dbReference>
<dbReference type="GO" id="GO:0007030">
    <property type="term" value="P:Golgi organization"/>
    <property type="evidence" value="ECO:0007669"/>
    <property type="project" value="TreeGrafter"/>
</dbReference>
<reference evidence="4" key="1">
    <citation type="submission" date="2023-08" db="EMBL/GenBank/DDBJ databases">
        <authorList>
            <person name="Audoor S."/>
            <person name="Bilcke G."/>
        </authorList>
    </citation>
    <scope>NUCLEOTIDE SEQUENCE</scope>
</reference>
<name>A0AAD2JJ06_9STRA</name>
<dbReference type="SMART" id="SM00553">
    <property type="entry name" value="SEP"/>
    <property type="match status" value="1"/>
</dbReference>